<proteinExistence type="inferred from homology"/>
<evidence type="ECO:0000256" key="7">
    <source>
        <dbReference type="ARBA" id="ARBA00029447"/>
    </source>
</evidence>
<dbReference type="Pfam" id="PF00672">
    <property type="entry name" value="HAMP"/>
    <property type="match status" value="1"/>
</dbReference>
<reference evidence="13 14" key="1">
    <citation type="submission" date="2014-07" db="EMBL/GenBank/DDBJ databases">
        <title>Complete genome sequence of a moderately halophilic bacterium Terribacillus aidingensis MP602, isolated from Cryptomeria fortunei in Tianmu mountain in China.</title>
        <authorList>
            <person name="Wang Y."/>
            <person name="Lu P."/>
            <person name="Zhang L."/>
        </authorList>
    </citation>
    <scope>NUCLEOTIDE SEQUENCE [LARGE SCALE GENOMIC DNA]</scope>
    <source>
        <strain evidence="13 14">MP602</strain>
    </source>
</reference>
<feature type="domain" description="HAMP" evidence="12">
    <location>
        <begin position="208"/>
        <end position="260"/>
    </location>
</feature>
<dbReference type="InterPro" id="IPR003660">
    <property type="entry name" value="HAMP_dom"/>
</dbReference>
<dbReference type="PROSITE" id="PS50111">
    <property type="entry name" value="CHEMOTAXIS_TRANSDUC_2"/>
    <property type="match status" value="1"/>
</dbReference>
<evidence type="ECO:0000256" key="5">
    <source>
        <dbReference type="ARBA" id="ARBA00023136"/>
    </source>
</evidence>
<dbReference type="InterPro" id="IPR029151">
    <property type="entry name" value="Sensor-like_sf"/>
</dbReference>
<keyword evidence="4 10" id="KW-1133">Transmembrane helix</keyword>
<protein>
    <recommendedName>
        <fullName evidence="15">Chemotaxis protein</fullName>
    </recommendedName>
</protein>
<dbReference type="GO" id="GO:0007165">
    <property type="term" value="P:signal transduction"/>
    <property type="evidence" value="ECO:0007669"/>
    <property type="project" value="UniProtKB-KW"/>
</dbReference>
<dbReference type="PROSITE" id="PS50885">
    <property type="entry name" value="HAMP"/>
    <property type="match status" value="1"/>
</dbReference>
<feature type="coiled-coil region" evidence="9">
    <location>
        <begin position="234"/>
        <end position="268"/>
    </location>
</feature>
<evidence type="ECO:0008006" key="15">
    <source>
        <dbReference type="Google" id="ProtNLM"/>
    </source>
</evidence>
<dbReference type="SUPFAM" id="SSF103190">
    <property type="entry name" value="Sensory domain-like"/>
    <property type="match status" value="1"/>
</dbReference>
<evidence type="ECO:0000313" key="14">
    <source>
        <dbReference type="Proteomes" id="UP000027980"/>
    </source>
</evidence>
<dbReference type="Proteomes" id="UP000027980">
    <property type="component" value="Chromosome"/>
</dbReference>
<evidence type="ECO:0000256" key="2">
    <source>
        <dbReference type="ARBA" id="ARBA00022475"/>
    </source>
</evidence>
<dbReference type="CDD" id="cd11386">
    <property type="entry name" value="MCP_signal"/>
    <property type="match status" value="1"/>
</dbReference>
<dbReference type="EMBL" id="CP008876">
    <property type="protein sequence ID" value="AIF67518.1"/>
    <property type="molecule type" value="Genomic_DNA"/>
</dbReference>
<sequence length="565" mass="60922">MRVINRLKLGTKINLLVLTVVLLFAGIISYVVMNNMTHGMKGIALEKAKSDLQLAEEYIDAVHPGSWEIRDGVLYKGETKMNDNFDLVDRIAELTGDTVTIFQQDTRVATNVMTDGERAVGTQVSAAVKQAVIEKEETYYGEAEVVGNSYQTAYSPIKNDQGQVIGIWYVGASDSMVASSIADFTKIFVVVLVLVVVLVIVVVLFFTRGIKKRLSRISQAMHNAGKGDFSYVVKDSSNDEIGQLTLNLSEMRENLSDVMKTIAETSDQVAASSEELTASAEESSKSAELIAASTQTAANGTELTMHHVEDVVASVEHMQVRVKEAQTNSQTIMTLSDTASRNSQDGTEAVLAVVKQMNEINNSVTEIGSFVNGLDKKSKEIGTIVNLISDISNQTNLLALNAAIEAARAGEQGKGFAVVADEVRKLAEQSANSTQLIASLISDIQAETDKAVTAMQHGAENVEEGIRKTENVNDSFQYIKQAINQVTNNVQEVSQTIEGVSSGSKSIVEVMDKVKMTARENAESNETNAAASQQQSAAMEEISASSEALSGMAMDLQAALGKFKF</sequence>
<feature type="transmembrane region" description="Helical" evidence="10">
    <location>
        <begin position="12"/>
        <end position="33"/>
    </location>
</feature>
<evidence type="ECO:0000256" key="4">
    <source>
        <dbReference type="ARBA" id="ARBA00022989"/>
    </source>
</evidence>
<evidence type="ECO:0000256" key="6">
    <source>
        <dbReference type="ARBA" id="ARBA00023224"/>
    </source>
</evidence>
<dbReference type="RefSeq" id="WP_051748265.1">
    <property type="nucleotide sequence ID" value="NZ_CP008876.1"/>
</dbReference>
<dbReference type="SUPFAM" id="SSF58104">
    <property type="entry name" value="Methyl-accepting chemotaxis protein (MCP) signaling domain"/>
    <property type="match status" value="1"/>
</dbReference>
<evidence type="ECO:0000313" key="13">
    <source>
        <dbReference type="EMBL" id="AIF67518.1"/>
    </source>
</evidence>
<gene>
    <name evidence="13" type="ORF">GZ22_13335</name>
</gene>
<keyword evidence="6 8" id="KW-0807">Transducer</keyword>
<dbReference type="Gene3D" id="1.10.287.950">
    <property type="entry name" value="Methyl-accepting chemotaxis protein"/>
    <property type="match status" value="1"/>
</dbReference>
<dbReference type="HOGENOM" id="CLU_000445_107_19_9"/>
<dbReference type="SMART" id="SM00283">
    <property type="entry name" value="MA"/>
    <property type="match status" value="1"/>
</dbReference>
<dbReference type="SMART" id="SM00304">
    <property type="entry name" value="HAMP"/>
    <property type="match status" value="1"/>
</dbReference>
<feature type="domain" description="Methyl-accepting transducer" evidence="11">
    <location>
        <begin position="279"/>
        <end position="550"/>
    </location>
</feature>
<dbReference type="GO" id="GO:0005886">
    <property type="term" value="C:plasma membrane"/>
    <property type="evidence" value="ECO:0007669"/>
    <property type="project" value="UniProtKB-SubCell"/>
</dbReference>
<evidence type="ECO:0000256" key="8">
    <source>
        <dbReference type="PROSITE-ProRule" id="PRU00284"/>
    </source>
</evidence>
<keyword evidence="3 10" id="KW-0812">Transmembrane</keyword>
<evidence type="ECO:0000256" key="3">
    <source>
        <dbReference type="ARBA" id="ARBA00022692"/>
    </source>
</evidence>
<comment type="similarity">
    <text evidence="7">Belongs to the methyl-accepting chemotaxis (MCP) protein family.</text>
</comment>
<comment type="subcellular location">
    <subcellularLocation>
        <location evidence="1">Cell membrane</location>
        <topology evidence="1">Multi-pass membrane protein</topology>
    </subcellularLocation>
</comment>
<dbReference type="Pfam" id="PF17202">
    <property type="entry name" value="sCache_3_3"/>
    <property type="match status" value="1"/>
</dbReference>
<evidence type="ECO:0000259" key="12">
    <source>
        <dbReference type="PROSITE" id="PS50885"/>
    </source>
</evidence>
<accession>A0A075LSR8</accession>
<dbReference type="PANTHER" id="PTHR32089">
    <property type="entry name" value="METHYL-ACCEPTING CHEMOTAXIS PROTEIN MCPB"/>
    <property type="match status" value="1"/>
</dbReference>
<name>A0A075LSR8_9BACI</name>
<dbReference type="CDD" id="cd06225">
    <property type="entry name" value="HAMP"/>
    <property type="match status" value="1"/>
</dbReference>
<dbReference type="KEGG" id="tap:GZ22_13335"/>
<keyword evidence="9" id="KW-0175">Coiled coil</keyword>
<keyword evidence="5 10" id="KW-0472">Membrane</keyword>
<dbReference type="OrthoDB" id="9814363at2"/>
<dbReference type="PANTHER" id="PTHR32089:SF112">
    <property type="entry name" value="LYSOZYME-LIKE PROTEIN-RELATED"/>
    <property type="match status" value="1"/>
</dbReference>
<evidence type="ECO:0000256" key="1">
    <source>
        <dbReference type="ARBA" id="ARBA00004651"/>
    </source>
</evidence>
<dbReference type="InterPro" id="IPR004089">
    <property type="entry name" value="MCPsignal_dom"/>
</dbReference>
<organism evidence="13 14">
    <name type="scientific">Terribacillus saccharophilus</name>
    <dbReference type="NCBI Taxonomy" id="361277"/>
    <lineage>
        <taxon>Bacteria</taxon>
        <taxon>Bacillati</taxon>
        <taxon>Bacillota</taxon>
        <taxon>Bacilli</taxon>
        <taxon>Bacillales</taxon>
        <taxon>Bacillaceae</taxon>
        <taxon>Terribacillus</taxon>
    </lineage>
</organism>
<evidence type="ECO:0000259" key="11">
    <source>
        <dbReference type="PROSITE" id="PS50111"/>
    </source>
</evidence>
<keyword evidence="2" id="KW-1003">Cell membrane</keyword>
<dbReference type="GeneID" id="34222696"/>
<dbReference type="Gene3D" id="6.10.340.10">
    <property type="match status" value="1"/>
</dbReference>
<dbReference type="Pfam" id="PF00015">
    <property type="entry name" value="MCPsignal"/>
    <property type="match status" value="1"/>
</dbReference>
<evidence type="ECO:0000256" key="9">
    <source>
        <dbReference type="SAM" id="Coils"/>
    </source>
</evidence>
<feature type="transmembrane region" description="Helical" evidence="10">
    <location>
        <begin position="187"/>
        <end position="206"/>
    </location>
</feature>
<dbReference type="InterPro" id="IPR033463">
    <property type="entry name" value="sCache_3"/>
</dbReference>
<dbReference type="AlphaFoldDB" id="A0A075LSR8"/>
<evidence type="ECO:0000256" key="10">
    <source>
        <dbReference type="SAM" id="Phobius"/>
    </source>
</evidence>